<organism evidence="3 4">
    <name type="scientific">Pseudomicrostroma glucosiphilum</name>
    <dbReference type="NCBI Taxonomy" id="1684307"/>
    <lineage>
        <taxon>Eukaryota</taxon>
        <taxon>Fungi</taxon>
        <taxon>Dikarya</taxon>
        <taxon>Basidiomycota</taxon>
        <taxon>Ustilaginomycotina</taxon>
        <taxon>Exobasidiomycetes</taxon>
        <taxon>Microstromatales</taxon>
        <taxon>Microstromatales incertae sedis</taxon>
        <taxon>Pseudomicrostroma</taxon>
    </lineage>
</organism>
<dbReference type="Pfam" id="PF00248">
    <property type="entry name" value="Aldo_ket_red"/>
    <property type="match status" value="1"/>
</dbReference>
<keyword evidence="1" id="KW-0560">Oxidoreductase</keyword>
<accession>A0A316U3E3</accession>
<sequence length="361" mass="39556">MTSSSSMPTLPLGGSASSEHISRMNLGLMGLTWTDPSHFTPDDEAFATMRASLDAGCRLWDAGQFYGPSVDPHANLKLVKRYFDKYPEDKERVVLCVKGGVDIFGKGGYAEKSMAGMAPVTNVDTLRETLKQIRAELGSDKGGKELDLWEPARFPKAISVEEAIKMYISLRDEGLFKHLSLSEVGGETLKKAIEVSNNGIATVEVEYSPFCMEAESQGVVRICEENKIPILAYSPVGKGLLTGSVRSRDDLPKGDPRLHQDSFSPENFDHNITLADSINRIASERGATAAQICLAWILQRSPIFAPIPGTRKAAYAKENAEAGKITLDSKEVKQIDEILSQFKRKGGRYNEHARNSGSLWA</sequence>
<dbReference type="OrthoDB" id="37537at2759"/>
<gene>
    <name evidence="3" type="ORF">BCV69DRAFT_287908</name>
</gene>
<dbReference type="Gene3D" id="3.20.20.100">
    <property type="entry name" value="NADP-dependent oxidoreductase domain"/>
    <property type="match status" value="1"/>
</dbReference>
<evidence type="ECO:0000256" key="1">
    <source>
        <dbReference type="ARBA" id="ARBA00023002"/>
    </source>
</evidence>
<dbReference type="EMBL" id="KZ819330">
    <property type="protein sequence ID" value="PWN19822.1"/>
    <property type="molecule type" value="Genomic_DNA"/>
</dbReference>
<dbReference type="PANTHER" id="PTHR43625">
    <property type="entry name" value="AFLATOXIN B1 ALDEHYDE REDUCTASE"/>
    <property type="match status" value="1"/>
</dbReference>
<dbReference type="GO" id="GO:0016491">
    <property type="term" value="F:oxidoreductase activity"/>
    <property type="evidence" value="ECO:0007669"/>
    <property type="project" value="UniProtKB-KW"/>
</dbReference>
<evidence type="ECO:0000259" key="2">
    <source>
        <dbReference type="Pfam" id="PF00248"/>
    </source>
</evidence>
<dbReference type="CDD" id="cd19077">
    <property type="entry name" value="AKR_AKR8A1-2"/>
    <property type="match status" value="1"/>
</dbReference>
<feature type="domain" description="NADP-dependent oxidoreductase" evidence="2">
    <location>
        <begin position="24"/>
        <end position="339"/>
    </location>
</feature>
<dbReference type="SUPFAM" id="SSF51430">
    <property type="entry name" value="NAD(P)-linked oxidoreductase"/>
    <property type="match status" value="1"/>
</dbReference>
<dbReference type="GeneID" id="37015324"/>
<protein>
    <submittedName>
        <fullName evidence="3">Aldo/keto reductase</fullName>
    </submittedName>
</protein>
<name>A0A316U3E3_9BASI</name>
<reference evidence="3 4" key="1">
    <citation type="journal article" date="2018" name="Mol. Biol. Evol.">
        <title>Broad Genomic Sampling Reveals a Smut Pathogenic Ancestry of the Fungal Clade Ustilaginomycotina.</title>
        <authorList>
            <person name="Kijpornyongpan T."/>
            <person name="Mondo S.J."/>
            <person name="Barry K."/>
            <person name="Sandor L."/>
            <person name="Lee J."/>
            <person name="Lipzen A."/>
            <person name="Pangilinan J."/>
            <person name="LaButti K."/>
            <person name="Hainaut M."/>
            <person name="Henrissat B."/>
            <person name="Grigoriev I.V."/>
            <person name="Spatafora J.W."/>
            <person name="Aime M.C."/>
        </authorList>
    </citation>
    <scope>NUCLEOTIDE SEQUENCE [LARGE SCALE GENOMIC DNA]</scope>
    <source>
        <strain evidence="3 4">MCA 4718</strain>
    </source>
</reference>
<dbReference type="GO" id="GO:0005737">
    <property type="term" value="C:cytoplasm"/>
    <property type="evidence" value="ECO:0007669"/>
    <property type="project" value="TreeGrafter"/>
</dbReference>
<dbReference type="PANTHER" id="PTHR43625:SF78">
    <property type="entry name" value="PYRIDOXAL REDUCTASE-RELATED"/>
    <property type="match status" value="1"/>
</dbReference>
<evidence type="ECO:0000313" key="4">
    <source>
        <dbReference type="Proteomes" id="UP000245942"/>
    </source>
</evidence>
<dbReference type="RefSeq" id="XP_025346982.1">
    <property type="nucleotide sequence ID" value="XM_025493590.1"/>
</dbReference>
<dbReference type="InterPro" id="IPR023210">
    <property type="entry name" value="NADP_OxRdtase_dom"/>
</dbReference>
<evidence type="ECO:0000313" key="3">
    <source>
        <dbReference type="EMBL" id="PWN19822.1"/>
    </source>
</evidence>
<keyword evidence="4" id="KW-1185">Reference proteome</keyword>
<dbReference type="InterPro" id="IPR036812">
    <property type="entry name" value="NAD(P)_OxRdtase_dom_sf"/>
</dbReference>
<dbReference type="Proteomes" id="UP000245942">
    <property type="component" value="Unassembled WGS sequence"/>
</dbReference>
<dbReference type="InterPro" id="IPR050791">
    <property type="entry name" value="Aldo-Keto_reductase"/>
</dbReference>
<dbReference type="AlphaFoldDB" id="A0A316U3E3"/>
<dbReference type="STRING" id="1684307.A0A316U3E3"/>
<proteinExistence type="predicted"/>